<dbReference type="Pfam" id="PF03923">
    <property type="entry name" value="Lipoprotein_16"/>
    <property type="match status" value="1"/>
</dbReference>
<accession>A0A2G6JQ70</accession>
<evidence type="ECO:0000313" key="2">
    <source>
        <dbReference type="Proteomes" id="UP000243469"/>
    </source>
</evidence>
<dbReference type="PROSITE" id="PS51257">
    <property type="entry name" value="PROKAR_LIPOPROTEIN"/>
    <property type="match status" value="1"/>
</dbReference>
<reference evidence="1 2" key="1">
    <citation type="submission" date="2017-10" db="EMBL/GenBank/DDBJ databases">
        <title>Novel microbial diversity and functional potential in the marine mammal oral microbiome.</title>
        <authorList>
            <person name="Dudek N.K."/>
            <person name="Sun C.L."/>
            <person name="Burstein D."/>
            <person name="Kantor R.S."/>
            <person name="Aliaga Goltsman D.S."/>
            <person name="Bik E.M."/>
            <person name="Thomas B.C."/>
            <person name="Banfield J.F."/>
            <person name="Relman D.A."/>
        </authorList>
    </citation>
    <scope>NUCLEOTIDE SEQUENCE [LARGE SCALE GENOMIC DNA]</scope>
    <source>
        <strain evidence="1">DOLJORAL78_47_21</strain>
    </source>
</reference>
<dbReference type="InterPro" id="IPR005619">
    <property type="entry name" value="Uncharacterised_YajG"/>
</dbReference>
<protein>
    <recommendedName>
        <fullName evidence="3">Lipoprotein</fullName>
    </recommendedName>
</protein>
<name>A0A2G6JQ70_NEPCE</name>
<organism evidence="1 2">
    <name type="scientific">Neptuniibacter caesariensis</name>
    <dbReference type="NCBI Taxonomy" id="207954"/>
    <lineage>
        <taxon>Bacteria</taxon>
        <taxon>Pseudomonadati</taxon>
        <taxon>Pseudomonadota</taxon>
        <taxon>Gammaproteobacteria</taxon>
        <taxon>Oceanospirillales</taxon>
        <taxon>Oceanospirillaceae</taxon>
        <taxon>Neptuniibacter</taxon>
    </lineage>
</organism>
<dbReference type="Proteomes" id="UP000243469">
    <property type="component" value="Unassembled WGS sequence"/>
</dbReference>
<comment type="caution">
    <text evidence="1">The sequence shown here is derived from an EMBL/GenBank/DDBJ whole genome shotgun (WGS) entry which is preliminary data.</text>
</comment>
<evidence type="ECO:0008006" key="3">
    <source>
        <dbReference type="Google" id="ProtNLM"/>
    </source>
</evidence>
<proteinExistence type="predicted"/>
<gene>
    <name evidence="1" type="ORF">CSA60_00035</name>
</gene>
<dbReference type="EMBL" id="PDSH01000002">
    <property type="protein sequence ID" value="PIE25571.1"/>
    <property type="molecule type" value="Genomic_DNA"/>
</dbReference>
<evidence type="ECO:0000313" key="1">
    <source>
        <dbReference type="EMBL" id="PIE25571.1"/>
    </source>
</evidence>
<sequence>MFEQTKTIGLTITLILFSLLTGCMTMRTQTLDLHPEITPSRTFAKEKHVEVIPRDLRRSPVIGYRAITHEPKPKIVLKDSLDLLQHSTQHALERMGIHHFDSQEFVMEVSLLNLTYQVKKNALQQIVFLDLQLRIKVSKGNKAYTGTYTTNKQHSFLGTPSEEENETIINQIFSGTMTLAFNDNQLIDFIDVN</sequence>
<dbReference type="AlphaFoldDB" id="A0A2G6JQ70"/>